<proteinExistence type="predicted"/>
<dbReference type="AlphaFoldDB" id="A0A815R926"/>
<protein>
    <submittedName>
        <fullName evidence="2">Uncharacterized protein</fullName>
    </submittedName>
</protein>
<evidence type="ECO:0000256" key="1">
    <source>
        <dbReference type="SAM" id="Coils"/>
    </source>
</evidence>
<reference evidence="2" key="1">
    <citation type="submission" date="2021-02" db="EMBL/GenBank/DDBJ databases">
        <authorList>
            <person name="Nowell W R."/>
        </authorList>
    </citation>
    <scope>NUCLEOTIDE SEQUENCE</scope>
</reference>
<gene>
    <name evidence="2" type="ORF">IZO911_LOCUS43620</name>
</gene>
<dbReference type="Proteomes" id="UP000663860">
    <property type="component" value="Unassembled WGS sequence"/>
</dbReference>
<keyword evidence="1" id="KW-0175">Coiled coil</keyword>
<evidence type="ECO:0000313" key="3">
    <source>
        <dbReference type="Proteomes" id="UP000663860"/>
    </source>
</evidence>
<evidence type="ECO:0000313" key="2">
    <source>
        <dbReference type="EMBL" id="CAF1474029.1"/>
    </source>
</evidence>
<dbReference type="EMBL" id="CAJNOE010002229">
    <property type="protein sequence ID" value="CAF1474029.1"/>
    <property type="molecule type" value="Genomic_DNA"/>
</dbReference>
<sequence>MNSPCIIKQHCVDKHILCSDLAVIGLDTIIIEAIAKEKSDYELNLQKSTDEIKKCQDNLYKQCTAMKDSFELGRTLAETIAKQIIEDIDRLLQRRIDKDIREDIIKSHFINHDAIQKQAYEESISQANGENILKYIYDINRYFIELSLKEIKTTLHTVTHHHTLNFQHLIIKAINTANEFVQKYAYEDTLKLRDGIRNAILDIPQLKLKESLEIELYSMFAMNNVIRMPIKEKKLFNQGFANISTYYKDIEEKITDLTKNIKTKVFNSCKQNIVSRLGCQARCPGCGAKCSKTEPHQKEEVEVWQDPCKICLPSDCTCKHPEPSFVETHESTYHLASAFHGWIDLKLHTPSLELCYQRWTTRGVSVEKQHQQNNLQNEKSDETEDEDVIIFPKAKYYNERHSSWYNNLKKQSTEGNACNERIPPPDQRRAWMVVRHAIVDRYKISMIDNEEYDDKLYPLNVETLPADFEPRWKDENFE</sequence>
<feature type="coiled-coil region" evidence="1">
    <location>
        <begin position="31"/>
        <end position="58"/>
    </location>
</feature>
<organism evidence="2 3">
    <name type="scientific">Adineta steineri</name>
    <dbReference type="NCBI Taxonomy" id="433720"/>
    <lineage>
        <taxon>Eukaryota</taxon>
        <taxon>Metazoa</taxon>
        <taxon>Spiralia</taxon>
        <taxon>Gnathifera</taxon>
        <taxon>Rotifera</taxon>
        <taxon>Eurotatoria</taxon>
        <taxon>Bdelloidea</taxon>
        <taxon>Adinetida</taxon>
        <taxon>Adinetidae</taxon>
        <taxon>Adineta</taxon>
    </lineage>
</organism>
<accession>A0A815R926</accession>
<name>A0A815R926_9BILA</name>
<comment type="caution">
    <text evidence="2">The sequence shown here is derived from an EMBL/GenBank/DDBJ whole genome shotgun (WGS) entry which is preliminary data.</text>
</comment>